<evidence type="ECO:0000256" key="4">
    <source>
        <dbReference type="ARBA" id="ARBA00023163"/>
    </source>
</evidence>
<comment type="caution">
    <text evidence="6">The sequence shown here is derived from an EMBL/GenBank/DDBJ whole genome shotgun (WGS) entry which is preliminary data.</text>
</comment>
<dbReference type="PROSITE" id="PS50931">
    <property type="entry name" value="HTH_LYSR"/>
    <property type="match status" value="1"/>
</dbReference>
<dbReference type="Gene3D" id="1.10.10.10">
    <property type="entry name" value="Winged helix-like DNA-binding domain superfamily/Winged helix DNA-binding domain"/>
    <property type="match status" value="1"/>
</dbReference>
<dbReference type="GO" id="GO:0000976">
    <property type="term" value="F:transcription cis-regulatory region binding"/>
    <property type="evidence" value="ECO:0007669"/>
    <property type="project" value="TreeGrafter"/>
</dbReference>
<keyword evidence="4" id="KW-0804">Transcription</keyword>
<sequence>MDISLRQLQVFHAVAKHRSFSRAAQALCVSQPAVSAQIKSLEQSLHLTLFERTGRSVELTEAGRQLLPYAEQVMELLGDAMRAVHDLNNLQRGRVAVAASTTAGIYVVPRVLGAFHRAYPGIELSLDVLNRFAVQQRLLAGEADVAIMGLIEDPHDLEIAQFLPNDLVVIASPRHPLARRRSIPLADLGRELFLVREVGSGTRADMERIFAEAGVPLRIAMELRSSGAIKQAVAADLGIAVVPLDAIQLELETGRLVVLDVEGFPVRRSWSLVRRAGRPASPAADALWHYFLQYALQPH</sequence>
<reference evidence="6" key="1">
    <citation type="journal article" date="2020" name="mSystems">
        <title>Genome- and Community-Level Interaction Insights into Carbon Utilization and Element Cycling Functions of Hydrothermarchaeota in Hydrothermal Sediment.</title>
        <authorList>
            <person name="Zhou Z."/>
            <person name="Liu Y."/>
            <person name="Xu W."/>
            <person name="Pan J."/>
            <person name="Luo Z.H."/>
            <person name="Li M."/>
        </authorList>
    </citation>
    <scope>NUCLEOTIDE SEQUENCE [LARGE SCALE GENOMIC DNA]</scope>
    <source>
        <strain evidence="6">SpSt-210</strain>
    </source>
</reference>
<keyword evidence="3" id="KW-0238">DNA-binding</keyword>
<accession>A0A831THP9</accession>
<organism evidence="6">
    <name type="scientific">Thermorudis peleae</name>
    <dbReference type="NCBI Taxonomy" id="1382356"/>
    <lineage>
        <taxon>Bacteria</taxon>
        <taxon>Pseudomonadati</taxon>
        <taxon>Thermomicrobiota</taxon>
        <taxon>Thermomicrobia</taxon>
        <taxon>Thermomicrobia incertae sedis</taxon>
        <taxon>Thermorudis</taxon>
    </lineage>
</organism>
<gene>
    <name evidence="6" type="ORF">ENP34_07215</name>
</gene>
<comment type="similarity">
    <text evidence="1">Belongs to the LysR transcriptional regulatory family.</text>
</comment>
<evidence type="ECO:0000256" key="1">
    <source>
        <dbReference type="ARBA" id="ARBA00009437"/>
    </source>
</evidence>
<dbReference type="GO" id="GO:0003700">
    <property type="term" value="F:DNA-binding transcription factor activity"/>
    <property type="evidence" value="ECO:0007669"/>
    <property type="project" value="InterPro"/>
</dbReference>
<dbReference type="InterPro" id="IPR005119">
    <property type="entry name" value="LysR_subst-bd"/>
</dbReference>
<dbReference type="EMBL" id="DSIY01000173">
    <property type="protein sequence ID" value="HEG91218.1"/>
    <property type="molecule type" value="Genomic_DNA"/>
</dbReference>
<proteinExistence type="inferred from homology"/>
<protein>
    <submittedName>
        <fullName evidence="6">LysR family transcriptional regulator</fullName>
    </submittedName>
</protein>
<evidence type="ECO:0000313" key="6">
    <source>
        <dbReference type="EMBL" id="HEG91218.1"/>
    </source>
</evidence>
<dbReference type="PANTHER" id="PTHR30126">
    <property type="entry name" value="HTH-TYPE TRANSCRIPTIONAL REGULATOR"/>
    <property type="match status" value="1"/>
</dbReference>
<dbReference type="PRINTS" id="PR00039">
    <property type="entry name" value="HTHLYSR"/>
</dbReference>
<dbReference type="InterPro" id="IPR036388">
    <property type="entry name" value="WH-like_DNA-bd_sf"/>
</dbReference>
<dbReference type="InterPro" id="IPR036390">
    <property type="entry name" value="WH_DNA-bd_sf"/>
</dbReference>
<evidence type="ECO:0000256" key="2">
    <source>
        <dbReference type="ARBA" id="ARBA00023015"/>
    </source>
</evidence>
<dbReference type="Pfam" id="PF00126">
    <property type="entry name" value="HTH_1"/>
    <property type="match status" value="1"/>
</dbReference>
<dbReference type="Pfam" id="PF03466">
    <property type="entry name" value="LysR_substrate"/>
    <property type="match status" value="1"/>
</dbReference>
<name>A0A831THP9_9BACT</name>
<dbReference type="InterPro" id="IPR000847">
    <property type="entry name" value="LysR_HTH_N"/>
</dbReference>
<dbReference type="SUPFAM" id="SSF53850">
    <property type="entry name" value="Periplasmic binding protein-like II"/>
    <property type="match status" value="1"/>
</dbReference>
<evidence type="ECO:0000256" key="3">
    <source>
        <dbReference type="ARBA" id="ARBA00023125"/>
    </source>
</evidence>
<dbReference type="AlphaFoldDB" id="A0A831THP9"/>
<dbReference type="FunFam" id="1.10.10.10:FF:000001">
    <property type="entry name" value="LysR family transcriptional regulator"/>
    <property type="match status" value="1"/>
</dbReference>
<dbReference type="Gene3D" id="3.40.190.290">
    <property type="match status" value="1"/>
</dbReference>
<feature type="domain" description="HTH lysR-type" evidence="5">
    <location>
        <begin position="3"/>
        <end position="60"/>
    </location>
</feature>
<dbReference type="PANTHER" id="PTHR30126:SF5">
    <property type="entry name" value="HTH-TYPE TRANSCRIPTIONAL ACTIVATOR CMPR"/>
    <property type="match status" value="1"/>
</dbReference>
<evidence type="ECO:0000259" key="5">
    <source>
        <dbReference type="PROSITE" id="PS50931"/>
    </source>
</evidence>
<dbReference type="SUPFAM" id="SSF46785">
    <property type="entry name" value="Winged helix' DNA-binding domain"/>
    <property type="match status" value="1"/>
</dbReference>
<keyword evidence="2" id="KW-0805">Transcription regulation</keyword>